<feature type="transmembrane region" description="Helical" evidence="1">
    <location>
        <begin position="36"/>
        <end position="57"/>
    </location>
</feature>
<keyword evidence="1" id="KW-0812">Transmembrane</keyword>
<evidence type="ECO:0000259" key="2">
    <source>
        <dbReference type="Pfam" id="PF00892"/>
    </source>
</evidence>
<reference evidence="4" key="1">
    <citation type="submission" date="2018-03" db="EMBL/GenBank/DDBJ databases">
        <authorList>
            <person name="Rodrigo-Torres L."/>
            <person name="Arahal R. D."/>
            <person name="Lucena T."/>
        </authorList>
    </citation>
    <scope>NUCLEOTIDE SEQUENCE [LARGE SCALE GENOMIC DNA]</scope>
    <source>
        <strain evidence="4">CECT 8871</strain>
    </source>
</reference>
<feature type="transmembrane region" description="Helical" evidence="1">
    <location>
        <begin position="69"/>
        <end position="87"/>
    </location>
</feature>
<dbReference type="GO" id="GO:0016020">
    <property type="term" value="C:membrane"/>
    <property type="evidence" value="ECO:0007669"/>
    <property type="project" value="InterPro"/>
</dbReference>
<sequence length="289" mass="30812">MDNVKGILFMVLAMASFSVEDFAIKLATQHVPYSQITLALGGVATLLFGLMCWRYRVKILSPILRHPAMLIRIGAEAVGFSSFIVALSLVPLAVASAIVQATPLLIAAGAALVYGERVGPRRWFAVIAGFVGVLIVLRPGTDGFDPNAMFAVVAAIGLAVRDLCTRSVPREAHTLFLSFWGFAAMLPSALMFMVIGAPPIWPSAQATGLLALIVATGMAGYGAITISLRSGEMSAIAPYRYLRLVFTLIIAAVILGERPDGPVLLGAILIVGSGLYSIWRESLRRTARR</sequence>
<organism evidence="3 4">
    <name type="scientific">Pseudoprimorskyibacter insulae</name>
    <dbReference type="NCBI Taxonomy" id="1695997"/>
    <lineage>
        <taxon>Bacteria</taxon>
        <taxon>Pseudomonadati</taxon>
        <taxon>Pseudomonadota</taxon>
        <taxon>Alphaproteobacteria</taxon>
        <taxon>Rhodobacterales</taxon>
        <taxon>Paracoccaceae</taxon>
        <taxon>Pseudoprimorskyibacter</taxon>
    </lineage>
</organism>
<feature type="domain" description="EamA" evidence="2">
    <location>
        <begin position="149"/>
        <end position="273"/>
    </location>
</feature>
<evidence type="ECO:0000313" key="4">
    <source>
        <dbReference type="Proteomes" id="UP000244904"/>
    </source>
</evidence>
<feature type="transmembrane region" description="Helical" evidence="1">
    <location>
        <begin position="262"/>
        <end position="279"/>
    </location>
</feature>
<dbReference type="SUPFAM" id="SSF103481">
    <property type="entry name" value="Multidrug resistance efflux transporter EmrE"/>
    <property type="match status" value="2"/>
</dbReference>
<accession>A0A2R8AXU6</accession>
<dbReference type="OrthoDB" id="7165334at2"/>
<name>A0A2R8AXU6_9RHOB</name>
<dbReference type="EMBL" id="OMOJ01000005">
    <property type="protein sequence ID" value="SPF80787.1"/>
    <property type="molecule type" value="Genomic_DNA"/>
</dbReference>
<keyword evidence="1" id="KW-1133">Transmembrane helix</keyword>
<feature type="transmembrane region" description="Helical" evidence="1">
    <location>
        <begin position="176"/>
        <end position="197"/>
    </location>
</feature>
<dbReference type="Pfam" id="PF00892">
    <property type="entry name" value="EamA"/>
    <property type="match status" value="2"/>
</dbReference>
<feature type="transmembrane region" description="Helical" evidence="1">
    <location>
        <begin position="7"/>
        <end position="24"/>
    </location>
</feature>
<evidence type="ECO:0000256" key="1">
    <source>
        <dbReference type="SAM" id="Phobius"/>
    </source>
</evidence>
<dbReference type="PANTHER" id="PTHR22911">
    <property type="entry name" value="ACYL-MALONYL CONDENSING ENZYME-RELATED"/>
    <property type="match status" value="1"/>
</dbReference>
<dbReference type="AlphaFoldDB" id="A0A2R8AXU6"/>
<dbReference type="RefSeq" id="WP_108886641.1">
    <property type="nucleotide sequence ID" value="NZ_OMOJ01000005.1"/>
</dbReference>
<dbReference type="PANTHER" id="PTHR22911:SF135">
    <property type="entry name" value="BLR4310 PROTEIN"/>
    <property type="match status" value="1"/>
</dbReference>
<feature type="transmembrane region" description="Helical" evidence="1">
    <location>
        <begin position="209"/>
        <end position="228"/>
    </location>
</feature>
<dbReference type="InterPro" id="IPR037185">
    <property type="entry name" value="EmrE-like"/>
</dbReference>
<gene>
    <name evidence="3" type="primary">ribN_10</name>
    <name evidence="3" type="ORF">PRI8871_02599</name>
</gene>
<protein>
    <submittedName>
        <fullName evidence="3">Riboflavin transporter</fullName>
    </submittedName>
</protein>
<dbReference type="Proteomes" id="UP000244904">
    <property type="component" value="Unassembled WGS sequence"/>
</dbReference>
<evidence type="ECO:0000313" key="3">
    <source>
        <dbReference type="EMBL" id="SPF80787.1"/>
    </source>
</evidence>
<feature type="transmembrane region" description="Helical" evidence="1">
    <location>
        <begin position="240"/>
        <end position="256"/>
    </location>
</feature>
<keyword evidence="1" id="KW-0472">Membrane</keyword>
<keyword evidence="4" id="KW-1185">Reference proteome</keyword>
<dbReference type="InterPro" id="IPR000620">
    <property type="entry name" value="EamA_dom"/>
</dbReference>
<feature type="transmembrane region" description="Helical" evidence="1">
    <location>
        <begin position="123"/>
        <end position="141"/>
    </location>
</feature>
<feature type="domain" description="EamA" evidence="2">
    <location>
        <begin position="5"/>
        <end position="137"/>
    </location>
</feature>
<feature type="transmembrane region" description="Helical" evidence="1">
    <location>
        <begin position="147"/>
        <end position="164"/>
    </location>
</feature>
<feature type="transmembrane region" description="Helical" evidence="1">
    <location>
        <begin position="93"/>
        <end position="114"/>
    </location>
</feature>
<proteinExistence type="predicted"/>